<feature type="region of interest" description="Disordered" evidence="1">
    <location>
        <begin position="312"/>
        <end position="400"/>
    </location>
</feature>
<keyword evidence="2" id="KW-0472">Membrane</keyword>
<dbReference type="EMBL" id="KZ679011">
    <property type="protein sequence ID" value="PSS18733.1"/>
    <property type="molecule type" value="Genomic_DNA"/>
</dbReference>
<gene>
    <name evidence="4" type="ORF">M430DRAFT_58844</name>
</gene>
<evidence type="ECO:0000256" key="3">
    <source>
        <dbReference type="SAM" id="SignalP"/>
    </source>
</evidence>
<proteinExistence type="predicted"/>
<evidence type="ECO:0000313" key="4">
    <source>
        <dbReference type="EMBL" id="PSS18733.1"/>
    </source>
</evidence>
<feature type="compositionally biased region" description="Polar residues" evidence="1">
    <location>
        <begin position="312"/>
        <end position="322"/>
    </location>
</feature>
<dbReference type="RefSeq" id="XP_024721085.1">
    <property type="nucleotide sequence ID" value="XM_024868761.1"/>
</dbReference>
<keyword evidence="3" id="KW-0732">Signal</keyword>
<feature type="chain" id="PRO_5015604221" description="LPXTG-domain-containing protein" evidence="3">
    <location>
        <begin position="19"/>
        <end position="400"/>
    </location>
</feature>
<evidence type="ECO:0000313" key="5">
    <source>
        <dbReference type="Proteomes" id="UP000241818"/>
    </source>
</evidence>
<dbReference type="AlphaFoldDB" id="A0A2T3B2H0"/>
<dbReference type="GeneID" id="36576842"/>
<accession>A0A2T3B2H0</accession>
<reference evidence="4 5" key="1">
    <citation type="journal article" date="2018" name="New Phytol.">
        <title>Comparative genomics and transcriptomics depict ericoid mycorrhizal fungi as versatile saprotrophs and plant mutualists.</title>
        <authorList>
            <person name="Martino E."/>
            <person name="Morin E."/>
            <person name="Grelet G.A."/>
            <person name="Kuo A."/>
            <person name="Kohler A."/>
            <person name="Daghino S."/>
            <person name="Barry K.W."/>
            <person name="Cichocki N."/>
            <person name="Clum A."/>
            <person name="Dockter R.B."/>
            <person name="Hainaut M."/>
            <person name="Kuo R.C."/>
            <person name="LaButti K."/>
            <person name="Lindahl B.D."/>
            <person name="Lindquist E.A."/>
            <person name="Lipzen A."/>
            <person name="Khouja H.R."/>
            <person name="Magnuson J."/>
            <person name="Murat C."/>
            <person name="Ohm R.A."/>
            <person name="Singer S.W."/>
            <person name="Spatafora J.W."/>
            <person name="Wang M."/>
            <person name="Veneault-Fourrey C."/>
            <person name="Henrissat B."/>
            <person name="Grigoriev I.V."/>
            <person name="Martin F.M."/>
            <person name="Perotto S."/>
        </authorList>
    </citation>
    <scope>NUCLEOTIDE SEQUENCE [LARGE SCALE GENOMIC DNA]</scope>
    <source>
        <strain evidence="4 5">ATCC 22711</strain>
    </source>
</reference>
<dbReference type="STRING" id="857342.A0A2T3B2H0"/>
<dbReference type="InParanoid" id="A0A2T3B2H0"/>
<feature type="compositionally biased region" description="Gly residues" evidence="1">
    <location>
        <begin position="356"/>
        <end position="368"/>
    </location>
</feature>
<evidence type="ECO:0000256" key="2">
    <source>
        <dbReference type="SAM" id="Phobius"/>
    </source>
</evidence>
<feature type="signal peptide" evidence="3">
    <location>
        <begin position="1"/>
        <end position="18"/>
    </location>
</feature>
<keyword evidence="2" id="KW-0812">Transmembrane</keyword>
<keyword evidence="5" id="KW-1185">Reference proteome</keyword>
<dbReference type="OrthoDB" id="5239590at2759"/>
<feature type="compositionally biased region" description="Basic and acidic residues" evidence="1">
    <location>
        <begin position="329"/>
        <end position="339"/>
    </location>
</feature>
<protein>
    <recommendedName>
        <fullName evidence="6">LPXTG-domain-containing protein</fullName>
    </recommendedName>
</protein>
<evidence type="ECO:0008006" key="6">
    <source>
        <dbReference type="Google" id="ProtNLM"/>
    </source>
</evidence>
<feature type="transmembrane region" description="Helical" evidence="2">
    <location>
        <begin position="222"/>
        <end position="242"/>
    </location>
</feature>
<evidence type="ECO:0000256" key="1">
    <source>
        <dbReference type="SAM" id="MobiDB-lite"/>
    </source>
</evidence>
<keyword evidence="2" id="KW-1133">Transmembrane helix</keyword>
<dbReference type="Proteomes" id="UP000241818">
    <property type="component" value="Unassembled WGS sequence"/>
</dbReference>
<name>A0A2T3B2H0_AMORE</name>
<sequence>MRSLSLALSLLLPTLSRALLVVPSSPQCAAQCGNVLSSTSGAEITCDDADYGSATYGATFQSCLSCELSSTYFDPKTNQSDLQAALYNFRYALAWCLFGFDNNTAISDTPCLTSFSCAPLQVSFETDGLNTSASPYSYCPTYNGISEPKCSACLSETGHNSYLSNFVTILEAACIQEPALGTTLSIQGSPFSTIPVNITTPSPSSLPYDNGFSNGLSLGAKIGISVGAIIFVLVTSGCCIIWNGKRRRRRYLAEKARLSGYEWKPQQGNMSSISGGSGGFFDSPQSQRPFATAWGYPTSPETAQREKFNFSPYQSQHASPSTPIVGPSRAHEWPRDRKPPLSPEEESPEIIEMVVGVGGGGGGGGGDAKGWIANPAPLLHHPGDGRSNLTAEDVKSGRAV</sequence>
<organism evidence="4 5">
    <name type="scientific">Amorphotheca resinae ATCC 22711</name>
    <dbReference type="NCBI Taxonomy" id="857342"/>
    <lineage>
        <taxon>Eukaryota</taxon>
        <taxon>Fungi</taxon>
        <taxon>Dikarya</taxon>
        <taxon>Ascomycota</taxon>
        <taxon>Pezizomycotina</taxon>
        <taxon>Leotiomycetes</taxon>
        <taxon>Helotiales</taxon>
        <taxon>Amorphothecaceae</taxon>
        <taxon>Amorphotheca</taxon>
    </lineage>
</organism>